<comment type="similarity">
    <text evidence="2 6">Belongs to the dTDP-4-dehydrorhamnose reductase family.</text>
</comment>
<dbReference type="UniPathway" id="UPA00281"/>
<feature type="domain" description="RmlD-like substrate binding" evidence="7">
    <location>
        <begin position="4"/>
        <end position="284"/>
    </location>
</feature>
<dbReference type="STRING" id="355243.SAMN03080615_03785"/>
<dbReference type="Pfam" id="PF04321">
    <property type="entry name" value="RmlD_sub_bind"/>
    <property type="match status" value="1"/>
</dbReference>
<dbReference type="UniPathway" id="UPA00124"/>
<dbReference type="InterPro" id="IPR029903">
    <property type="entry name" value="RmlD-like-bd"/>
</dbReference>
<dbReference type="GO" id="GO:0005829">
    <property type="term" value="C:cytosol"/>
    <property type="evidence" value="ECO:0007669"/>
    <property type="project" value="TreeGrafter"/>
</dbReference>
<keyword evidence="6" id="KW-0521">NADP</keyword>
<dbReference type="AlphaFoldDB" id="A0A1H9L5K6"/>
<evidence type="ECO:0000256" key="6">
    <source>
        <dbReference type="RuleBase" id="RU364082"/>
    </source>
</evidence>
<dbReference type="Gene3D" id="3.40.50.720">
    <property type="entry name" value="NAD(P)-binding Rossmann-like Domain"/>
    <property type="match status" value="1"/>
</dbReference>
<dbReference type="CDD" id="cd05254">
    <property type="entry name" value="dTDP_HR_like_SDR_e"/>
    <property type="match status" value="1"/>
</dbReference>
<comment type="pathway">
    <text evidence="1 6">Carbohydrate biosynthesis; dTDP-L-rhamnose biosynthesis.</text>
</comment>
<dbReference type="RefSeq" id="WP_091361324.1">
    <property type="nucleotide sequence ID" value="NZ_AP025284.1"/>
</dbReference>
<keyword evidence="9" id="KW-1185">Reference proteome</keyword>
<dbReference type="EMBL" id="FOGB01000016">
    <property type="protein sequence ID" value="SER06752.1"/>
    <property type="molecule type" value="Genomic_DNA"/>
</dbReference>
<keyword evidence="6" id="KW-0560">Oxidoreductase</keyword>
<evidence type="ECO:0000256" key="5">
    <source>
        <dbReference type="ARBA" id="ARBA00048200"/>
    </source>
</evidence>
<accession>A0A1H9L5K6</accession>
<dbReference type="Proteomes" id="UP000198749">
    <property type="component" value="Unassembled WGS sequence"/>
</dbReference>
<organism evidence="8 9">
    <name type="scientific">Amphritea atlantica</name>
    <dbReference type="NCBI Taxonomy" id="355243"/>
    <lineage>
        <taxon>Bacteria</taxon>
        <taxon>Pseudomonadati</taxon>
        <taxon>Pseudomonadota</taxon>
        <taxon>Gammaproteobacteria</taxon>
        <taxon>Oceanospirillales</taxon>
        <taxon>Oceanospirillaceae</taxon>
        <taxon>Amphritea</taxon>
    </lineage>
</organism>
<evidence type="ECO:0000259" key="7">
    <source>
        <dbReference type="Pfam" id="PF04321"/>
    </source>
</evidence>
<dbReference type="GO" id="GO:0019305">
    <property type="term" value="P:dTDP-rhamnose biosynthetic process"/>
    <property type="evidence" value="ECO:0007669"/>
    <property type="project" value="UniProtKB-UniPathway"/>
</dbReference>
<evidence type="ECO:0000256" key="3">
    <source>
        <dbReference type="ARBA" id="ARBA00012929"/>
    </source>
</evidence>
<dbReference type="EC" id="1.1.1.133" evidence="3 6"/>
<dbReference type="GO" id="GO:0008831">
    <property type="term" value="F:dTDP-4-dehydrorhamnose reductase activity"/>
    <property type="evidence" value="ECO:0007669"/>
    <property type="project" value="UniProtKB-EC"/>
</dbReference>
<dbReference type="OrthoDB" id="9803892at2"/>
<dbReference type="PANTHER" id="PTHR10491:SF4">
    <property type="entry name" value="METHIONINE ADENOSYLTRANSFERASE 2 SUBUNIT BETA"/>
    <property type="match status" value="1"/>
</dbReference>
<dbReference type="InterPro" id="IPR036291">
    <property type="entry name" value="NAD(P)-bd_dom_sf"/>
</dbReference>
<reference evidence="9" key="1">
    <citation type="submission" date="2016-10" db="EMBL/GenBank/DDBJ databases">
        <authorList>
            <person name="Varghese N."/>
            <person name="Submissions S."/>
        </authorList>
    </citation>
    <scope>NUCLEOTIDE SEQUENCE [LARGE SCALE GENOMIC DNA]</scope>
    <source>
        <strain evidence="9">DSM 18887</strain>
    </source>
</reference>
<evidence type="ECO:0000256" key="1">
    <source>
        <dbReference type="ARBA" id="ARBA00004781"/>
    </source>
</evidence>
<evidence type="ECO:0000256" key="4">
    <source>
        <dbReference type="ARBA" id="ARBA00017099"/>
    </source>
</evidence>
<dbReference type="SUPFAM" id="SSF51735">
    <property type="entry name" value="NAD(P)-binding Rossmann-fold domains"/>
    <property type="match status" value="1"/>
</dbReference>
<gene>
    <name evidence="8" type="ORF">SAMN03080615_03785</name>
</gene>
<name>A0A1H9L5K6_9GAMM</name>
<protein>
    <recommendedName>
        <fullName evidence="4 6">dTDP-4-dehydrorhamnose reductase</fullName>
        <ecNumber evidence="3 6">1.1.1.133</ecNumber>
    </recommendedName>
</protein>
<comment type="function">
    <text evidence="6">Catalyzes the reduction of dTDP-6-deoxy-L-lyxo-4-hexulose to yield dTDP-L-rhamnose.</text>
</comment>
<sequence>MTNKILVLGANGMLGGSMLRYFSKCKDYDVLGSVRDKRASDQLEEQGFTNVLTGLDVSNFNKIREVILDYRPNYLLNCIGVIKQLDQSKAPVPSIEINSLLPHKLAAICDEVRGHLIHFSTDCVFSGKKGNYKEGDLPDACDLYGRSKLLGEVDYGGHLTLRTSIIGHEIASNISLVDWFLSQKKPVRGYANAIFSGLPTVCIAEFIEKHVIDKQLYGLYHLSSDPIDKFTLLSLIKDRYSVINKIEEYADFKIDRSLNSDNLKSKTGFISPSWEYLIKKMHDEYIENFE</sequence>
<evidence type="ECO:0000313" key="9">
    <source>
        <dbReference type="Proteomes" id="UP000198749"/>
    </source>
</evidence>
<proteinExistence type="inferred from homology"/>
<dbReference type="PANTHER" id="PTHR10491">
    <property type="entry name" value="DTDP-4-DEHYDRORHAMNOSE REDUCTASE"/>
    <property type="match status" value="1"/>
</dbReference>
<comment type="catalytic activity">
    <reaction evidence="5 6">
        <text>dTDP-beta-L-rhamnose + NADP(+) = dTDP-4-dehydro-beta-L-rhamnose + NADPH + H(+)</text>
        <dbReference type="Rhea" id="RHEA:21796"/>
        <dbReference type="ChEBI" id="CHEBI:15378"/>
        <dbReference type="ChEBI" id="CHEBI:57510"/>
        <dbReference type="ChEBI" id="CHEBI:57783"/>
        <dbReference type="ChEBI" id="CHEBI:58349"/>
        <dbReference type="ChEBI" id="CHEBI:62830"/>
        <dbReference type="EC" id="1.1.1.133"/>
    </reaction>
</comment>
<dbReference type="GO" id="GO:0009243">
    <property type="term" value="P:O antigen biosynthetic process"/>
    <property type="evidence" value="ECO:0007669"/>
    <property type="project" value="UniProtKB-UniPathway"/>
</dbReference>
<comment type="cofactor">
    <cofactor evidence="6">
        <name>Mg(2+)</name>
        <dbReference type="ChEBI" id="CHEBI:18420"/>
    </cofactor>
    <text evidence="6">Binds 1 Mg(2+) ion per monomer.</text>
</comment>
<evidence type="ECO:0000313" key="8">
    <source>
        <dbReference type="EMBL" id="SER06752.1"/>
    </source>
</evidence>
<dbReference type="InterPro" id="IPR005913">
    <property type="entry name" value="dTDP_dehydrorham_reduct"/>
</dbReference>
<evidence type="ECO:0000256" key="2">
    <source>
        <dbReference type="ARBA" id="ARBA00010944"/>
    </source>
</evidence>